<protein>
    <recommendedName>
        <fullName evidence="4">Thyroglobulin type-1 domain-containing protein</fullName>
    </recommendedName>
</protein>
<keyword evidence="3" id="KW-0732">Signal</keyword>
<name>A0A443S070_9ACAR</name>
<dbReference type="VEuPathDB" id="VectorBase:LDEU011098"/>
<feature type="signal peptide" evidence="3">
    <location>
        <begin position="1"/>
        <end position="26"/>
    </location>
</feature>
<evidence type="ECO:0000256" key="3">
    <source>
        <dbReference type="SAM" id="SignalP"/>
    </source>
</evidence>
<accession>A0A443S070</accession>
<feature type="chain" id="PRO_5019203042" description="Thyroglobulin type-1 domain-containing protein" evidence="3">
    <location>
        <begin position="27"/>
        <end position="92"/>
    </location>
</feature>
<feature type="domain" description="Thyroglobulin type-1" evidence="4">
    <location>
        <begin position="26"/>
        <end position="91"/>
    </location>
</feature>
<dbReference type="Gene3D" id="4.10.800.10">
    <property type="entry name" value="Thyroglobulin type-1"/>
    <property type="match status" value="1"/>
</dbReference>
<evidence type="ECO:0000313" key="5">
    <source>
        <dbReference type="EMBL" id="RWS20942.1"/>
    </source>
</evidence>
<sequence length="92" mass="10361">MIRENGRKQMLLVLVLFSIAFSNCFASKCTDELAEAKRQIENDVQDVVPPDCDDNGDFKNVQCIFTGCYCADVKTGEAIGEFFPWSQKPECK</sequence>
<reference evidence="5 6" key="1">
    <citation type="journal article" date="2018" name="Gigascience">
        <title>Genomes of trombidid mites reveal novel predicted allergens and laterally-transferred genes associated with secondary metabolism.</title>
        <authorList>
            <person name="Dong X."/>
            <person name="Chaisiri K."/>
            <person name="Xia D."/>
            <person name="Armstrong S.D."/>
            <person name="Fang Y."/>
            <person name="Donnelly M.J."/>
            <person name="Kadowaki T."/>
            <person name="McGarry J.W."/>
            <person name="Darby A.C."/>
            <person name="Makepeace B.L."/>
        </authorList>
    </citation>
    <scope>NUCLEOTIDE SEQUENCE [LARGE SCALE GENOMIC DNA]</scope>
    <source>
        <strain evidence="5">UoL-UT</strain>
    </source>
</reference>
<dbReference type="Proteomes" id="UP000288716">
    <property type="component" value="Unassembled WGS sequence"/>
</dbReference>
<dbReference type="InterPro" id="IPR000716">
    <property type="entry name" value="Thyroglobulin_1"/>
</dbReference>
<dbReference type="InterPro" id="IPR036857">
    <property type="entry name" value="Thyroglobulin_1_sf"/>
</dbReference>
<dbReference type="AlphaFoldDB" id="A0A443S070"/>
<dbReference type="SUPFAM" id="SSF57610">
    <property type="entry name" value="Thyroglobulin type-1 domain"/>
    <property type="match status" value="1"/>
</dbReference>
<evidence type="ECO:0000259" key="4">
    <source>
        <dbReference type="PROSITE" id="PS51162"/>
    </source>
</evidence>
<dbReference type="OrthoDB" id="406800at2759"/>
<organism evidence="5 6">
    <name type="scientific">Leptotrombidium deliense</name>
    <dbReference type="NCBI Taxonomy" id="299467"/>
    <lineage>
        <taxon>Eukaryota</taxon>
        <taxon>Metazoa</taxon>
        <taxon>Ecdysozoa</taxon>
        <taxon>Arthropoda</taxon>
        <taxon>Chelicerata</taxon>
        <taxon>Arachnida</taxon>
        <taxon>Acari</taxon>
        <taxon>Acariformes</taxon>
        <taxon>Trombidiformes</taxon>
        <taxon>Prostigmata</taxon>
        <taxon>Anystina</taxon>
        <taxon>Parasitengona</taxon>
        <taxon>Trombiculoidea</taxon>
        <taxon>Trombiculidae</taxon>
        <taxon>Leptotrombidium</taxon>
    </lineage>
</organism>
<keyword evidence="1" id="KW-1015">Disulfide bond</keyword>
<comment type="caution">
    <text evidence="5">The sequence shown here is derived from an EMBL/GenBank/DDBJ whole genome shotgun (WGS) entry which is preliminary data.</text>
</comment>
<evidence type="ECO:0000256" key="2">
    <source>
        <dbReference type="PROSITE-ProRule" id="PRU00500"/>
    </source>
</evidence>
<dbReference type="Pfam" id="PF00086">
    <property type="entry name" value="Thyroglobulin_1"/>
    <property type="match status" value="1"/>
</dbReference>
<dbReference type="EMBL" id="NCKV01014575">
    <property type="protein sequence ID" value="RWS20942.1"/>
    <property type="molecule type" value="Genomic_DNA"/>
</dbReference>
<keyword evidence="6" id="KW-1185">Reference proteome</keyword>
<proteinExistence type="predicted"/>
<comment type="caution">
    <text evidence="2">Lacks conserved residue(s) required for the propagation of feature annotation.</text>
</comment>
<evidence type="ECO:0000256" key="1">
    <source>
        <dbReference type="ARBA" id="ARBA00023157"/>
    </source>
</evidence>
<evidence type="ECO:0000313" key="6">
    <source>
        <dbReference type="Proteomes" id="UP000288716"/>
    </source>
</evidence>
<gene>
    <name evidence="5" type="ORF">B4U80_11971</name>
</gene>
<dbReference type="PROSITE" id="PS51162">
    <property type="entry name" value="THYROGLOBULIN_1_2"/>
    <property type="match status" value="1"/>
</dbReference>